<keyword evidence="3" id="KW-0963">Cytoplasm</keyword>
<dbReference type="GO" id="GO:0047429">
    <property type="term" value="F:nucleoside triphosphate diphosphatase activity"/>
    <property type="evidence" value="ECO:0007669"/>
    <property type="project" value="UniProtKB-EC"/>
</dbReference>
<evidence type="ECO:0000256" key="3">
    <source>
        <dbReference type="HAMAP-Rule" id="MF_00528"/>
    </source>
</evidence>
<comment type="caution">
    <text evidence="3">Lacks conserved residue(s) required for the propagation of feature annotation.</text>
</comment>
<dbReference type="AlphaFoldDB" id="A0A7W9JIY1"/>
<keyword evidence="5" id="KW-1185">Reference proteome</keyword>
<gene>
    <name evidence="4" type="ORF">HDA33_001329</name>
</gene>
<comment type="function">
    <text evidence="3">Nucleoside triphosphate pyrophosphatase. May have a dual role in cell division arrest and in preventing the incorporation of modified nucleotides into cellular nucleic acids.</text>
</comment>
<dbReference type="CDD" id="cd00555">
    <property type="entry name" value="Maf"/>
    <property type="match status" value="1"/>
</dbReference>
<comment type="subcellular location">
    <subcellularLocation>
        <location evidence="3">Cytoplasm</location>
    </subcellularLocation>
</comment>
<evidence type="ECO:0000256" key="2">
    <source>
        <dbReference type="ARBA" id="ARBA00022801"/>
    </source>
</evidence>
<dbReference type="RefSeq" id="WP_184172013.1">
    <property type="nucleotide sequence ID" value="NZ_BAABAG010000004.1"/>
</dbReference>
<dbReference type="InterPro" id="IPR003697">
    <property type="entry name" value="Maf-like"/>
</dbReference>
<dbReference type="Proteomes" id="UP000567246">
    <property type="component" value="Unassembled WGS sequence"/>
</dbReference>
<evidence type="ECO:0000313" key="4">
    <source>
        <dbReference type="EMBL" id="MBB5848765.1"/>
    </source>
</evidence>
<comment type="caution">
    <text evidence="4">The sequence shown here is derived from an EMBL/GenBank/DDBJ whole genome shotgun (WGS) entry which is preliminary data.</text>
</comment>
<organism evidence="4 5">
    <name type="scientific">Micrococcus endophyticus</name>
    <dbReference type="NCBI Taxonomy" id="455343"/>
    <lineage>
        <taxon>Bacteria</taxon>
        <taxon>Bacillati</taxon>
        <taxon>Actinomycetota</taxon>
        <taxon>Actinomycetes</taxon>
        <taxon>Micrococcales</taxon>
        <taxon>Micrococcaceae</taxon>
        <taxon>Micrococcus</taxon>
    </lineage>
</organism>
<comment type="cofactor">
    <cofactor evidence="1 3">
        <name>a divalent metal cation</name>
        <dbReference type="ChEBI" id="CHEBI:60240"/>
    </cofactor>
</comment>
<dbReference type="PANTHER" id="PTHR43213">
    <property type="entry name" value="BIFUNCTIONAL DTTP/UTP PYROPHOSPHATASE/METHYLTRANSFERASE PROTEIN-RELATED"/>
    <property type="match status" value="1"/>
</dbReference>
<comment type="catalytic activity">
    <reaction evidence="3">
        <text>a 2'-deoxyribonucleoside 5'-triphosphate + H2O = a 2'-deoxyribonucleoside 5'-phosphate + diphosphate + H(+)</text>
        <dbReference type="Rhea" id="RHEA:44644"/>
        <dbReference type="ChEBI" id="CHEBI:15377"/>
        <dbReference type="ChEBI" id="CHEBI:15378"/>
        <dbReference type="ChEBI" id="CHEBI:33019"/>
        <dbReference type="ChEBI" id="CHEBI:61560"/>
        <dbReference type="ChEBI" id="CHEBI:65317"/>
        <dbReference type="EC" id="3.6.1.9"/>
    </reaction>
</comment>
<dbReference type="Pfam" id="PF02545">
    <property type="entry name" value="Maf"/>
    <property type="match status" value="1"/>
</dbReference>
<name>A0A7W9JIY1_9MICC</name>
<dbReference type="PIRSF" id="PIRSF006305">
    <property type="entry name" value="Maf"/>
    <property type="match status" value="1"/>
</dbReference>
<protein>
    <recommendedName>
        <fullName evidence="3">Nucleoside triphosphate pyrophosphatase</fullName>
        <ecNumber evidence="3">3.6.1.9</ecNumber>
    </recommendedName>
    <alternativeName>
        <fullName evidence="3">Nucleotide pyrophosphatase</fullName>
        <shortName evidence="3">Nucleotide PPase</shortName>
    </alternativeName>
</protein>
<keyword evidence="2 3" id="KW-0378">Hydrolase</keyword>
<keyword evidence="3" id="KW-0546">Nucleotide metabolism</keyword>
<dbReference type="HAMAP" id="MF_00528">
    <property type="entry name" value="Maf"/>
    <property type="match status" value="1"/>
</dbReference>
<dbReference type="GO" id="GO:0009117">
    <property type="term" value="P:nucleotide metabolic process"/>
    <property type="evidence" value="ECO:0007669"/>
    <property type="project" value="UniProtKB-KW"/>
</dbReference>
<dbReference type="NCBIfam" id="TIGR00172">
    <property type="entry name" value="maf"/>
    <property type="match status" value="1"/>
</dbReference>
<feature type="active site" description="Proton acceptor" evidence="3">
    <location>
        <position position="100"/>
    </location>
</feature>
<proteinExistence type="inferred from homology"/>
<dbReference type="InterPro" id="IPR029001">
    <property type="entry name" value="ITPase-like_fam"/>
</dbReference>
<dbReference type="GO" id="GO:0005737">
    <property type="term" value="C:cytoplasm"/>
    <property type="evidence" value="ECO:0007669"/>
    <property type="project" value="UniProtKB-SubCell"/>
</dbReference>
<evidence type="ECO:0000256" key="1">
    <source>
        <dbReference type="ARBA" id="ARBA00001968"/>
    </source>
</evidence>
<dbReference type="Gene3D" id="3.90.950.10">
    <property type="match status" value="1"/>
</dbReference>
<dbReference type="EC" id="3.6.1.9" evidence="3"/>
<comment type="similarity">
    <text evidence="3">Belongs to the Maf family.</text>
</comment>
<dbReference type="SUPFAM" id="SSF52972">
    <property type="entry name" value="ITPase-like"/>
    <property type="match status" value="1"/>
</dbReference>
<accession>A0A7W9JIY1</accession>
<comment type="catalytic activity">
    <reaction evidence="3">
        <text>a ribonucleoside 5'-triphosphate + H2O = a ribonucleoside 5'-phosphate + diphosphate + H(+)</text>
        <dbReference type="Rhea" id="RHEA:23996"/>
        <dbReference type="ChEBI" id="CHEBI:15377"/>
        <dbReference type="ChEBI" id="CHEBI:15378"/>
        <dbReference type="ChEBI" id="CHEBI:33019"/>
        <dbReference type="ChEBI" id="CHEBI:58043"/>
        <dbReference type="ChEBI" id="CHEBI:61557"/>
        <dbReference type="EC" id="3.6.1.9"/>
    </reaction>
</comment>
<reference evidence="4 5" key="1">
    <citation type="submission" date="2020-08" db="EMBL/GenBank/DDBJ databases">
        <title>Sequencing the genomes of 1000 actinobacteria strains.</title>
        <authorList>
            <person name="Klenk H.-P."/>
        </authorList>
    </citation>
    <scope>NUCLEOTIDE SEQUENCE [LARGE SCALE GENOMIC DNA]</scope>
    <source>
        <strain evidence="4 5">DSM 17945</strain>
    </source>
</reference>
<dbReference type="EMBL" id="JACHMW010000001">
    <property type="protein sequence ID" value="MBB5848765.1"/>
    <property type="molecule type" value="Genomic_DNA"/>
</dbReference>
<sequence length="246" mass="24885">MTGHDDGGPGSGTGPRLGAGTGLRLVLGSASPGRAEVLTRARVPFDVVVSAVDEDAVGATRPDASPAQLAGLLAEAKGRDVAARVAAAGVDAPTLVLGCDSVFELDGVAYGKPYEPEVAVRRWLAQAGREGLLHTGHWLGLVLPGDAPAQAPGREAGREAELRGVVTSAVRFAAVTEDEIRAYVATGEPLHCAGAFTIDGAGAALLDGVEGDPNAVIGLSVGWLRKACTALGTDFTALWESSNSDA</sequence>
<dbReference type="PANTHER" id="PTHR43213:SF5">
    <property type="entry name" value="BIFUNCTIONAL DTTP_UTP PYROPHOSPHATASE_METHYLTRANSFERASE PROTEIN-RELATED"/>
    <property type="match status" value="1"/>
</dbReference>
<evidence type="ECO:0000313" key="5">
    <source>
        <dbReference type="Proteomes" id="UP000567246"/>
    </source>
</evidence>